<sequence length="380" mass="41946">MAQLQELTSQTNQPLTPQSPLHLLPTYSSCFTSDVIGQSILEQFQAQPELPGVIILADNKPKALIPQAKFYARLNQPFGRELYLKRPIQLLLEGSALEALPLVLPASCPIITAVRAALSRESEFVYDPIILAGAGAGDYLLLSCHTLLLAQTKILQQIHRFMAQQEDEKQALTQALITAQAKAESYAQQLAQSQIDSHRHQEILEHQNQELRAQAKQISRINQQLLGMGQLVVQESQQAAQGTITSANSLMREFNQVLRLGGVLEQELEIVDGASAEIAHISRQVKHLALQASLIIGRAGGQFSAFDFITTEINKLGEQCVHANQQIVGIANRFRQRLPEVIQSAQAGEATARYLMEQMRPAELAWNQFGSLVKQLANPT</sequence>
<proteinExistence type="predicted"/>
<gene>
    <name evidence="2" type="ORF">RIF25_07690</name>
</gene>
<reference evidence="3" key="1">
    <citation type="submission" date="2023-07" db="EMBL/GenBank/DDBJ databases">
        <authorList>
            <person name="Luz R."/>
            <person name="Cordeiro R."/>
            <person name="Fonseca A."/>
            <person name="Goncalves V."/>
        </authorList>
    </citation>
    <scope>NUCLEOTIDE SEQUENCE [LARGE SCALE GENOMIC DNA]</scope>
    <source>
        <strain evidence="3">BACA0444</strain>
    </source>
</reference>
<evidence type="ECO:0008006" key="4">
    <source>
        <dbReference type="Google" id="ProtNLM"/>
    </source>
</evidence>
<evidence type="ECO:0000256" key="1">
    <source>
        <dbReference type="SAM" id="Coils"/>
    </source>
</evidence>
<dbReference type="SUPFAM" id="SSF58104">
    <property type="entry name" value="Methyl-accepting chemotaxis protein (MCP) signaling domain"/>
    <property type="match status" value="1"/>
</dbReference>
<organism evidence="2 3">
    <name type="scientific">Pseudocalidococcus azoricus BACA0444</name>
    <dbReference type="NCBI Taxonomy" id="2918990"/>
    <lineage>
        <taxon>Bacteria</taxon>
        <taxon>Bacillati</taxon>
        <taxon>Cyanobacteriota</taxon>
        <taxon>Cyanophyceae</taxon>
        <taxon>Acaryochloridales</taxon>
        <taxon>Thermosynechococcaceae</taxon>
        <taxon>Pseudocalidococcus</taxon>
        <taxon>Pseudocalidococcus azoricus</taxon>
    </lineage>
</organism>
<dbReference type="Proteomes" id="UP001268256">
    <property type="component" value="Unassembled WGS sequence"/>
</dbReference>
<evidence type="ECO:0000313" key="2">
    <source>
        <dbReference type="EMBL" id="MDS3860693.1"/>
    </source>
</evidence>
<dbReference type="EMBL" id="JAVMIP010000005">
    <property type="protein sequence ID" value="MDS3860693.1"/>
    <property type="molecule type" value="Genomic_DNA"/>
</dbReference>
<evidence type="ECO:0000313" key="3">
    <source>
        <dbReference type="Proteomes" id="UP001268256"/>
    </source>
</evidence>
<keyword evidence="3" id="KW-1185">Reference proteome</keyword>
<accession>A0AAE4FS09</accession>
<feature type="coiled-coil region" evidence="1">
    <location>
        <begin position="162"/>
        <end position="224"/>
    </location>
</feature>
<keyword evidence="1" id="KW-0175">Coiled coil</keyword>
<protein>
    <recommendedName>
        <fullName evidence="4">Methyl-accepting transducer domain-containing protein</fullName>
    </recommendedName>
</protein>
<comment type="caution">
    <text evidence="2">The sequence shown here is derived from an EMBL/GenBank/DDBJ whole genome shotgun (WGS) entry which is preliminary data.</text>
</comment>
<dbReference type="AlphaFoldDB" id="A0AAE4FS09"/>
<name>A0AAE4FS09_9CYAN</name>
<dbReference type="RefSeq" id="WP_322877960.1">
    <property type="nucleotide sequence ID" value="NZ_JAVMIP010000005.1"/>
</dbReference>
<dbReference type="Gene3D" id="1.10.287.950">
    <property type="entry name" value="Methyl-accepting chemotaxis protein"/>
    <property type="match status" value="1"/>
</dbReference>